<dbReference type="EMBL" id="JADYXP020000017">
    <property type="protein sequence ID" value="KAL0106871.1"/>
    <property type="molecule type" value="Genomic_DNA"/>
</dbReference>
<name>A0AAW2EWU0_9HYME</name>
<dbReference type="Proteomes" id="UP001430953">
    <property type="component" value="Unassembled WGS sequence"/>
</dbReference>
<proteinExistence type="predicted"/>
<protein>
    <submittedName>
        <fullName evidence="1">Uncharacterized protein</fullName>
    </submittedName>
</protein>
<sequence>MTRHNPKLRGGGGLGKASYIGGATPRSSWLHITNSAAAHRSINATASTGHQRVSSPPVLIILRTVAVFSKFRDSKITVGVFASYLCAEGWLDTSHLRGGAGPGRASCIGGATFSHRQNSSTPLMSMQFGRVGD</sequence>
<reference evidence="1 2" key="1">
    <citation type="submission" date="2023-03" db="EMBL/GenBank/DDBJ databases">
        <title>High recombination rates correlate with genetic variation in Cardiocondyla obscurior ants.</title>
        <authorList>
            <person name="Errbii M."/>
        </authorList>
    </citation>
    <scope>NUCLEOTIDE SEQUENCE [LARGE SCALE GENOMIC DNA]</scope>
    <source>
        <strain evidence="1">Alpha-2009</strain>
        <tissue evidence="1">Whole body</tissue>
    </source>
</reference>
<evidence type="ECO:0000313" key="1">
    <source>
        <dbReference type="EMBL" id="KAL0106871.1"/>
    </source>
</evidence>
<gene>
    <name evidence="1" type="ORF">PUN28_015418</name>
</gene>
<organism evidence="1 2">
    <name type="scientific">Cardiocondyla obscurior</name>
    <dbReference type="NCBI Taxonomy" id="286306"/>
    <lineage>
        <taxon>Eukaryota</taxon>
        <taxon>Metazoa</taxon>
        <taxon>Ecdysozoa</taxon>
        <taxon>Arthropoda</taxon>
        <taxon>Hexapoda</taxon>
        <taxon>Insecta</taxon>
        <taxon>Pterygota</taxon>
        <taxon>Neoptera</taxon>
        <taxon>Endopterygota</taxon>
        <taxon>Hymenoptera</taxon>
        <taxon>Apocrita</taxon>
        <taxon>Aculeata</taxon>
        <taxon>Formicoidea</taxon>
        <taxon>Formicidae</taxon>
        <taxon>Myrmicinae</taxon>
        <taxon>Cardiocondyla</taxon>
    </lineage>
</organism>
<keyword evidence="2" id="KW-1185">Reference proteome</keyword>
<comment type="caution">
    <text evidence="1">The sequence shown here is derived from an EMBL/GenBank/DDBJ whole genome shotgun (WGS) entry which is preliminary data.</text>
</comment>
<accession>A0AAW2EWU0</accession>
<evidence type="ECO:0000313" key="2">
    <source>
        <dbReference type="Proteomes" id="UP001430953"/>
    </source>
</evidence>
<dbReference type="AlphaFoldDB" id="A0AAW2EWU0"/>